<sequence>MNVPRTVPLTKRLATGLKAALQKEGKPEEKKLATAEQHNAAPGPVINQSIGEPEGTKEERRKKAEEMNK</sequence>
<comment type="caution">
    <text evidence="2">The sequence shown here is derived from an EMBL/GenBank/DDBJ whole genome shotgun (WGS) entry which is preliminary data.</text>
</comment>
<organism evidence="2 3">
    <name type="scientific">Meristemomyces frigidus</name>
    <dbReference type="NCBI Taxonomy" id="1508187"/>
    <lineage>
        <taxon>Eukaryota</taxon>
        <taxon>Fungi</taxon>
        <taxon>Dikarya</taxon>
        <taxon>Ascomycota</taxon>
        <taxon>Pezizomycotina</taxon>
        <taxon>Dothideomycetes</taxon>
        <taxon>Dothideomycetidae</taxon>
        <taxon>Mycosphaerellales</taxon>
        <taxon>Teratosphaeriaceae</taxon>
        <taxon>Meristemomyces</taxon>
    </lineage>
</organism>
<name>A0AAN7TS75_9PEZI</name>
<evidence type="ECO:0000313" key="3">
    <source>
        <dbReference type="Proteomes" id="UP001310890"/>
    </source>
</evidence>
<feature type="compositionally biased region" description="Basic and acidic residues" evidence="1">
    <location>
        <begin position="54"/>
        <end position="69"/>
    </location>
</feature>
<gene>
    <name evidence="2" type="ORF">LTR62_001779</name>
</gene>
<dbReference type="EMBL" id="JAVRRL010000014">
    <property type="protein sequence ID" value="KAK5115082.1"/>
    <property type="molecule type" value="Genomic_DNA"/>
</dbReference>
<protein>
    <submittedName>
        <fullName evidence="2">Uncharacterized protein</fullName>
    </submittedName>
</protein>
<feature type="region of interest" description="Disordered" evidence="1">
    <location>
        <begin position="20"/>
        <end position="69"/>
    </location>
</feature>
<feature type="compositionally biased region" description="Basic and acidic residues" evidence="1">
    <location>
        <begin position="21"/>
        <end position="33"/>
    </location>
</feature>
<proteinExistence type="predicted"/>
<dbReference type="AlphaFoldDB" id="A0AAN7TS75"/>
<evidence type="ECO:0000256" key="1">
    <source>
        <dbReference type="SAM" id="MobiDB-lite"/>
    </source>
</evidence>
<evidence type="ECO:0000313" key="2">
    <source>
        <dbReference type="EMBL" id="KAK5115082.1"/>
    </source>
</evidence>
<reference evidence="2" key="1">
    <citation type="submission" date="2023-08" db="EMBL/GenBank/DDBJ databases">
        <title>Black Yeasts Isolated from many extreme environments.</title>
        <authorList>
            <person name="Coleine C."/>
            <person name="Stajich J.E."/>
            <person name="Selbmann L."/>
        </authorList>
    </citation>
    <scope>NUCLEOTIDE SEQUENCE</scope>
    <source>
        <strain evidence="2">CCFEE 5401</strain>
    </source>
</reference>
<dbReference type="Proteomes" id="UP001310890">
    <property type="component" value="Unassembled WGS sequence"/>
</dbReference>
<accession>A0AAN7TS75</accession>